<dbReference type="InterPro" id="IPR007813">
    <property type="entry name" value="PilN"/>
</dbReference>
<keyword evidence="1" id="KW-0472">Membrane</keyword>
<dbReference type="Proteomes" id="UP000229896">
    <property type="component" value="Unassembled WGS sequence"/>
</dbReference>
<dbReference type="Pfam" id="PF05137">
    <property type="entry name" value="PilN"/>
    <property type="match status" value="1"/>
</dbReference>
<proteinExistence type="predicted"/>
<keyword evidence="1" id="KW-0812">Transmembrane</keyword>
<comment type="caution">
    <text evidence="2">The sequence shown here is derived from an EMBL/GenBank/DDBJ whole genome shotgun (WGS) entry which is preliminary data.</text>
</comment>
<evidence type="ECO:0000256" key="1">
    <source>
        <dbReference type="SAM" id="Phobius"/>
    </source>
</evidence>
<accession>A0A2M6YCU3</accession>
<feature type="transmembrane region" description="Helical" evidence="1">
    <location>
        <begin position="45"/>
        <end position="66"/>
    </location>
</feature>
<dbReference type="EMBL" id="PEXI01000026">
    <property type="protein sequence ID" value="PIU24498.1"/>
    <property type="molecule type" value="Genomic_DNA"/>
</dbReference>
<keyword evidence="1" id="KW-1133">Transmembrane helix</keyword>
<evidence type="ECO:0000313" key="3">
    <source>
        <dbReference type="Proteomes" id="UP000229896"/>
    </source>
</evidence>
<evidence type="ECO:0000313" key="2">
    <source>
        <dbReference type="EMBL" id="PIU24498.1"/>
    </source>
</evidence>
<protein>
    <recommendedName>
        <fullName evidence="4">Fimbrial assembly protein</fullName>
    </recommendedName>
</protein>
<evidence type="ECO:0008006" key="4">
    <source>
        <dbReference type="Google" id="ProtNLM"/>
    </source>
</evidence>
<name>A0A2M6YCU3_9BACT</name>
<reference evidence="3" key="1">
    <citation type="submission" date="2017-09" db="EMBL/GenBank/DDBJ databases">
        <title>Depth-based differentiation of microbial function through sediment-hosted aquifers and enrichment of novel symbionts in the deep terrestrial subsurface.</title>
        <authorList>
            <person name="Probst A.J."/>
            <person name="Ladd B."/>
            <person name="Jarett J.K."/>
            <person name="Geller-Mcgrath D.E."/>
            <person name="Sieber C.M.K."/>
            <person name="Emerson J.B."/>
            <person name="Anantharaman K."/>
            <person name="Thomas B.C."/>
            <person name="Malmstrom R."/>
            <person name="Stieglmeier M."/>
            <person name="Klingl A."/>
            <person name="Woyke T."/>
            <person name="Ryan C.M."/>
            <person name="Banfield J.F."/>
        </authorList>
    </citation>
    <scope>NUCLEOTIDE SEQUENCE [LARGE SCALE GENOMIC DNA]</scope>
</reference>
<dbReference type="AlphaFoldDB" id="A0A2M6YCU3"/>
<sequence length="208" mass="22381">MVLPGTPPLAVVGGLMFDENPQTAHSEEPFLEINTHEDEGGPSTLIFIFSIIIIIIVSGFFVYYKYRTQSQALDRQQALESTLNQLNSNNNEAVEETARNINQATTILSTAARSKFLFDAFITDLAHKITNDSKLNSLAISETGDLTIDGVGGSYRSVADLAISLQSSPKLDNIQIAGLSESTDGGTSQVTFSMTGKIKDWKSSGGGE</sequence>
<gene>
    <name evidence="2" type="ORF">COT12_00725</name>
</gene>
<organism evidence="2 3">
    <name type="scientific">Candidatus Berkelbacteria bacterium CG08_land_8_20_14_0_20_39_8</name>
    <dbReference type="NCBI Taxonomy" id="1974511"/>
    <lineage>
        <taxon>Bacteria</taxon>
        <taxon>Candidatus Berkelbacteria</taxon>
    </lineage>
</organism>